<name>A0ABW0SRZ8_9GAMM</name>
<evidence type="ECO:0000313" key="2">
    <source>
        <dbReference type="EMBL" id="MFC5579648.1"/>
    </source>
</evidence>
<protein>
    <submittedName>
        <fullName evidence="2">DUF3301 domain-containing protein</fullName>
    </submittedName>
</protein>
<dbReference type="EMBL" id="JBHSNG010000001">
    <property type="protein sequence ID" value="MFC5579648.1"/>
    <property type="molecule type" value="Genomic_DNA"/>
</dbReference>
<keyword evidence="3" id="KW-1185">Reference proteome</keyword>
<dbReference type="RefSeq" id="WP_377323411.1">
    <property type="nucleotide sequence ID" value="NZ_JBHSNG010000001.1"/>
</dbReference>
<dbReference type="Pfam" id="PF11743">
    <property type="entry name" value="DUF3301"/>
    <property type="match status" value="1"/>
</dbReference>
<feature type="region of interest" description="Disordered" evidence="1">
    <location>
        <begin position="112"/>
        <end position="134"/>
    </location>
</feature>
<reference evidence="3" key="1">
    <citation type="journal article" date="2019" name="Int. J. Syst. Evol. Microbiol.">
        <title>The Global Catalogue of Microorganisms (GCM) 10K type strain sequencing project: providing services to taxonomists for standard genome sequencing and annotation.</title>
        <authorList>
            <consortium name="The Broad Institute Genomics Platform"/>
            <consortium name="The Broad Institute Genome Sequencing Center for Infectious Disease"/>
            <person name="Wu L."/>
            <person name="Ma J."/>
        </authorList>
    </citation>
    <scope>NUCLEOTIDE SEQUENCE [LARGE SCALE GENOMIC DNA]</scope>
    <source>
        <strain evidence="3">CGMCC 1.13587</strain>
    </source>
</reference>
<evidence type="ECO:0000313" key="3">
    <source>
        <dbReference type="Proteomes" id="UP001596111"/>
    </source>
</evidence>
<comment type="caution">
    <text evidence="2">The sequence shown here is derived from an EMBL/GenBank/DDBJ whole genome shotgun (WGS) entry which is preliminary data.</text>
</comment>
<sequence length="134" mass="14927">MSDLSSLLLLLAFGAIVGLWLKLSVARERAVQEARRQCQQHGLQLLDETVGLRGVRLRRVNGLRMIERCYGFEVSIDGHDREPGRLWMIGNALTSLSLPTIQLLPHEEAVPGKALPAPGSNVVPLRPRTDHRLH</sequence>
<gene>
    <name evidence="2" type="ORF">ACFPPB_00755</name>
</gene>
<proteinExistence type="predicted"/>
<accession>A0ABW0SRZ8</accession>
<dbReference type="InterPro" id="IPR021732">
    <property type="entry name" value="DUF3301"/>
</dbReference>
<evidence type="ECO:0000256" key="1">
    <source>
        <dbReference type="SAM" id="MobiDB-lite"/>
    </source>
</evidence>
<organism evidence="2 3">
    <name type="scientific">Rhodanobacter terrae</name>
    <dbReference type="NCBI Taxonomy" id="418647"/>
    <lineage>
        <taxon>Bacteria</taxon>
        <taxon>Pseudomonadati</taxon>
        <taxon>Pseudomonadota</taxon>
        <taxon>Gammaproteobacteria</taxon>
        <taxon>Lysobacterales</taxon>
        <taxon>Rhodanobacteraceae</taxon>
        <taxon>Rhodanobacter</taxon>
    </lineage>
</organism>
<dbReference type="Proteomes" id="UP001596111">
    <property type="component" value="Unassembled WGS sequence"/>
</dbReference>